<dbReference type="OrthoDB" id="2499574at2759"/>
<name>F4RSU6_MELLP</name>
<dbReference type="GeneID" id="18934984"/>
<dbReference type="RefSeq" id="XP_007412183.1">
    <property type="nucleotide sequence ID" value="XM_007412121.1"/>
</dbReference>
<evidence type="ECO:0000256" key="1">
    <source>
        <dbReference type="SAM" id="SignalP"/>
    </source>
</evidence>
<dbReference type="HOGENOM" id="CLU_034873_0_0_1"/>
<gene>
    <name evidence="2" type="ORF">MELLADRAFT_88747</name>
</gene>
<organism evidence="3">
    <name type="scientific">Melampsora larici-populina (strain 98AG31 / pathotype 3-4-7)</name>
    <name type="common">Poplar leaf rust fungus</name>
    <dbReference type="NCBI Taxonomy" id="747676"/>
    <lineage>
        <taxon>Eukaryota</taxon>
        <taxon>Fungi</taxon>
        <taxon>Dikarya</taxon>
        <taxon>Basidiomycota</taxon>
        <taxon>Pucciniomycotina</taxon>
        <taxon>Pucciniomycetes</taxon>
        <taxon>Pucciniales</taxon>
        <taxon>Melampsoraceae</taxon>
        <taxon>Melampsora</taxon>
    </lineage>
</organism>
<proteinExistence type="predicted"/>
<dbReference type="VEuPathDB" id="FungiDB:MELLADRAFT_88747"/>
<dbReference type="Proteomes" id="UP000001072">
    <property type="component" value="Unassembled WGS sequence"/>
</dbReference>
<reference evidence="3" key="1">
    <citation type="journal article" date="2011" name="Proc. Natl. Acad. Sci. U.S.A.">
        <title>Obligate biotrophy features unraveled by the genomic analysis of rust fungi.</title>
        <authorList>
            <person name="Duplessis S."/>
            <person name="Cuomo C.A."/>
            <person name="Lin Y.-C."/>
            <person name="Aerts A."/>
            <person name="Tisserant E."/>
            <person name="Veneault-Fourrey C."/>
            <person name="Joly D.L."/>
            <person name="Hacquard S."/>
            <person name="Amselem J."/>
            <person name="Cantarel B.L."/>
            <person name="Chiu R."/>
            <person name="Coutinho P.M."/>
            <person name="Feau N."/>
            <person name="Field M."/>
            <person name="Frey P."/>
            <person name="Gelhaye E."/>
            <person name="Goldberg J."/>
            <person name="Grabherr M.G."/>
            <person name="Kodira C.D."/>
            <person name="Kohler A."/>
            <person name="Kuees U."/>
            <person name="Lindquist E.A."/>
            <person name="Lucas S.M."/>
            <person name="Mago R."/>
            <person name="Mauceli E."/>
            <person name="Morin E."/>
            <person name="Murat C."/>
            <person name="Pangilinan J.L."/>
            <person name="Park R."/>
            <person name="Pearson M."/>
            <person name="Quesneville H."/>
            <person name="Rouhier N."/>
            <person name="Sakthikumar S."/>
            <person name="Salamov A.A."/>
            <person name="Schmutz J."/>
            <person name="Selles B."/>
            <person name="Shapiro H."/>
            <person name="Tanguay P."/>
            <person name="Tuskan G.A."/>
            <person name="Henrissat B."/>
            <person name="Van de Peer Y."/>
            <person name="Rouze P."/>
            <person name="Ellis J.G."/>
            <person name="Dodds P.N."/>
            <person name="Schein J.E."/>
            <person name="Zhong S."/>
            <person name="Hamelin R.C."/>
            <person name="Grigoriev I.V."/>
            <person name="Szabo L.J."/>
            <person name="Martin F."/>
        </authorList>
    </citation>
    <scope>NUCLEOTIDE SEQUENCE [LARGE SCALE GENOMIC DNA]</scope>
    <source>
        <strain evidence="3">98AG31 / pathotype 3-4-7</strain>
    </source>
</reference>
<feature type="signal peptide" evidence="1">
    <location>
        <begin position="1"/>
        <end position="20"/>
    </location>
</feature>
<dbReference type="EMBL" id="GL883118">
    <property type="protein sequence ID" value="EGG04392.1"/>
    <property type="molecule type" value="Genomic_DNA"/>
</dbReference>
<evidence type="ECO:0000313" key="3">
    <source>
        <dbReference type="Proteomes" id="UP000001072"/>
    </source>
</evidence>
<keyword evidence="1" id="KW-0732">Signal</keyword>
<protein>
    <submittedName>
        <fullName evidence="2">Secreted protein</fullName>
    </submittedName>
</protein>
<feature type="chain" id="PRO_5003317926" evidence="1">
    <location>
        <begin position="21"/>
        <end position="502"/>
    </location>
</feature>
<dbReference type="AlphaFoldDB" id="F4RSU6"/>
<dbReference type="KEGG" id="mlr:MELLADRAFT_88747"/>
<keyword evidence="3" id="KW-1185">Reference proteome</keyword>
<sequence length="502" mass="54496">MWKLSGIAILLSFLNPLALADDNQAPQVQRGAAVISSSHKGVVYQMKYDVYAAIEAFAQSIKLGGTSGDSNTQSAQETAQMFEDIVKNTLNYHLDGNLGDHPSQDRLDAMATSINKTLESVNEVADKMLSTTDGALHFKDLKACLSKLTKQGGLTDSQSCVLNGMSITGVADIMRSVLKTFGDDVIPQSIVEHAVKALSSAFNPLFPGEQNFYDSVKSAIQSVELAVSSELIAALEDAEKCFRKVATKPGQSYPDRLKATESCNRETSESSVYEDLRSLYITIVNQFVGYLQPNVLSSIHKIADAYLKDNLSKNPDDQYFRNALADTAQSIYSSNAGSESTYVEKVADCLDLIIGMSDPQSAAAKATESQCLSKPDGPAASVRQIIYGYIQQIYGVLPPKIAARIEQSGLSKLDPSDPDYQKKVAALHDEFRKSDPGPEYVSCYEAYIDCLFDSRSGVLTHPNETAHKKICVLGGACSKGTPDGNPNPTVPTTKRLRVRHFK</sequence>
<accession>F4RSU6</accession>
<evidence type="ECO:0000313" key="2">
    <source>
        <dbReference type="EMBL" id="EGG04392.1"/>
    </source>
</evidence>
<dbReference type="InParanoid" id="F4RSU6"/>